<dbReference type="PANTHER" id="PTHR22916">
    <property type="entry name" value="GLYCOSYLTRANSFERASE"/>
    <property type="match status" value="1"/>
</dbReference>
<dbReference type="SUPFAM" id="SSF53448">
    <property type="entry name" value="Nucleotide-diphospho-sugar transferases"/>
    <property type="match status" value="1"/>
</dbReference>
<dbReference type="GO" id="GO:0016758">
    <property type="term" value="F:hexosyltransferase activity"/>
    <property type="evidence" value="ECO:0007669"/>
    <property type="project" value="UniProtKB-ARBA"/>
</dbReference>
<reference evidence="2" key="1">
    <citation type="submission" date="2020-12" db="EMBL/GenBank/DDBJ databases">
        <title>Clostridium thailandense sp. nov., a novel acetogenic bacterium isolated from peat land soil in Thailand.</title>
        <authorList>
            <person name="Chaikitkaew S."/>
            <person name="Birkeland N.K."/>
        </authorList>
    </citation>
    <scope>NUCLEOTIDE SEQUENCE</scope>
    <source>
        <strain evidence="2">DSM 17425</strain>
    </source>
</reference>
<dbReference type="PANTHER" id="PTHR22916:SF3">
    <property type="entry name" value="UDP-GLCNAC:BETAGAL BETA-1,3-N-ACETYLGLUCOSAMINYLTRANSFERASE-LIKE PROTEIN 1"/>
    <property type="match status" value="1"/>
</dbReference>
<evidence type="ECO:0000259" key="1">
    <source>
        <dbReference type="Pfam" id="PF00535"/>
    </source>
</evidence>
<dbReference type="Pfam" id="PF00535">
    <property type="entry name" value="Glycos_transf_2"/>
    <property type="match status" value="1"/>
</dbReference>
<dbReference type="Gene3D" id="3.90.550.10">
    <property type="entry name" value="Spore Coat Polysaccharide Biosynthesis Protein SpsA, Chain A"/>
    <property type="match status" value="1"/>
</dbReference>
<comment type="caution">
    <text evidence="2">The sequence shown here is derived from an EMBL/GenBank/DDBJ whole genome shotgun (WGS) entry which is preliminary data.</text>
</comment>
<evidence type="ECO:0000313" key="3">
    <source>
        <dbReference type="Proteomes" id="UP000622687"/>
    </source>
</evidence>
<dbReference type="Proteomes" id="UP000622687">
    <property type="component" value="Unassembled WGS sequence"/>
</dbReference>
<dbReference type="AlphaFoldDB" id="A0A934HSF0"/>
<name>A0A934HSF0_9CLOT</name>
<sequence length="308" mass="35808">MKSANSNVLVSVVIPTFNRANRIIKTIESVLSQTYSNLEIIIIDDNSKDNTYEVIQSYLSEDIRYYKNEINVGGAKSRNIGVTHCRGDLIAFLDSDDEWLPEKIELQVNKFNDNNNIDMVYTDYYLVNENNNKKLIFKENEELDNELLSILCKNFIGTTSTICIKKDVFNEIKGFDEQLPSCQDWDLYMRVLSNGYNIAKVDTPCLNYYYHNNSITGNVNNVIKGHEIVLEKIKKLIKSKNIDNRSYKIIMSSNYERLAHIYMKNKKIREGRKYFIKAINSNFKNVKAVNHLILSLANESIYYKLKKI</sequence>
<accession>A0A934HSF0</accession>
<proteinExistence type="predicted"/>
<protein>
    <submittedName>
        <fullName evidence="2">Glycosyltransferase</fullName>
    </submittedName>
</protein>
<evidence type="ECO:0000313" key="2">
    <source>
        <dbReference type="EMBL" id="MBI6873651.1"/>
    </source>
</evidence>
<organism evidence="2 3">
    <name type="scientific">Clostridium aciditolerans</name>
    <dbReference type="NCBI Taxonomy" id="339861"/>
    <lineage>
        <taxon>Bacteria</taxon>
        <taxon>Bacillati</taxon>
        <taxon>Bacillota</taxon>
        <taxon>Clostridia</taxon>
        <taxon>Eubacteriales</taxon>
        <taxon>Clostridiaceae</taxon>
        <taxon>Clostridium</taxon>
    </lineage>
</organism>
<gene>
    <name evidence="2" type="ORF">I6U51_13170</name>
</gene>
<feature type="domain" description="Glycosyltransferase 2-like" evidence="1">
    <location>
        <begin position="11"/>
        <end position="165"/>
    </location>
</feature>
<dbReference type="InterPro" id="IPR029044">
    <property type="entry name" value="Nucleotide-diphossugar_trans"/>
</dbReference>
<dbReference type="EMBL" id="JAEEGB010000014">
    <property type="protein sequence ID" value="MBI6873651.1"/>
    <property type="molecule type" value="Genomic_DNA"/>
</dbReference>
<dbReference type="InterPro" id="IPR001173">
    <property type="entry name" value="Glyco_trans_2-like"/>
</dbReference>
<keyword evidence="3" id="KW-1185">Reference proteome</keyword>
<dbReference type="RefSeq" id="WP_211143074.1">
    <property type="nucleotide sequence ID" value="NZ_JAEEGB010000014.1"/>
</dbReference>